<dbReference type="EMBL" id="GGEC01009055">
    <property type="protein sequence ID" value="MBW89538.1"/>
    <property type="molecule type" value="Transcribed_RNA"/>
</dbReference>
<reference evidence="1" key="1">
    <citation type="submission" date="2018-02" db="EMBL/GenBank/DDBJ databases">
        <title>Rhizophora mucronata_Transcriptome.</title>
        <authorList>
            <person name="Meera S.P."/>
            <person name="Sreeshan A."/>
            <person name="Augustine A."/>
        </authorList>
    </citation>
    <scope>NUCLEOTIDE SEQUENCE</scope>
    <source>
        <tissue evidence="1">Leaf</tissue>
    </source>
</reference>
<dbReference type="AlphaFoldDB" id="A0A2P2J7V5"/>
<name>A0A2P2J7V5_RHIMU</name>
<protein>
    <submittedName>
        <fullName evidence="1">Uncharacterized protein</fullName>
    </submittedName>
</protein>
<organism evidence="1">
    <name type="scientific">Rhizophora mucronata</name>
    <name type="common">Asiatic mangrove</name>
    <dbReference type="NCBI Taxonomy" id="61149"/>
    <lineage>
        <taxon>Eukaryota</taxon>
        <taxon>Viridiplantae</taxon>
        <taxon>Streptophyta</taxon>
        <taxon>Embryophyta</taxon>
        <taxon>Tracheophyta</taxon>
        <taxon>Spermatophyta</taxon>
        <taxon>Magnoliopsida</taxon>
        <taxon>eudicotyledons</taxon>
        <taxon>Gunneridae</taxon>
        <taxon>Pentapetalae</taxon>
        <taxon>rosids</taxon>
        <taxon>fabids</taxon>
        <taxon>Malpighiales</taxon>
        <taxon>Rhizophoraceae</taxon>
        <taxon>Rhizophora</taxon>
    </lineage>
</organism>
<sequence>MFSNKYPWTLSKEHSCIQIQNRQKASQTLVQDISVQVNREFVVKLLIDMHFQTI</sequence>
<accession>A0A2P2J7V5</accession>
<evidence type="ECO:0000313" key="1">
    <source>
        <dbReference type="EMBL" id="MBW89538.1"/>
    </source>
</evidence>
<proteinExistence type="predicted"/>